<evidence type="ECO:0000313" key="4">
    <source>
        <dbReference type="EMBL" id="KIG11882.1"/>
    </source>
</evidence>
<dbReference type="Pfam" id="PF14319">
    <property type="entry name" value="Zn_Tnp_IS91"/>
    <property type="match status" value="1"/>
</dbReference>
<dbReference type="Proteomes" id="UP000031599">
    <property type="component" value="Unassembled WGS sequence"/>
</dbReference>
<feature type="region of interest" description="Disordered" evidence="1">
    <location>
        <begin position="487"/>
        <end position="510"/>
    </location>
</feature>
<gene>
    <name evidence="4" type="ORF">DB30_02329</name>
</gene>
<dbReference type="RefSeq" id="WP_052558897.1">
    <property type="nucleotide sequence ID" value="NZ_JMCC02000168.1"/>
</dbReference>
<feature type="domain" description="Transposase zinc-binding" evidence="3">
    <location>
        <begin position="30"/>
        <end position="123"/>
    </location>
</feature>
<name>A0A0C2CVF8_9BACT</name>
<dbReference type="Pfam" id="PF04986">
    <property type="entry name" value="Y2_Tnp"/>
    <property type="match status" value="1"/>
</dbReference>
<feature type="domain" description="Transposase IS801/IS1294" evidence="2">
    <location>
        <begin position="173"/>
        <end position="395"/>
    </location>
</feature>
<dbReference type="AlphaFoldDB" id="A0A0C2CVF8"/>
<comment type="caution">
    <text evidence="4">The sequence shown here is derived from an EMBL/GenBank/DDBJ whole genome shotgun (WGS) entry which is preliminary data.</text>
</comment>
<dbReference type="EMBL" id="JMCC02000168">
    <property type="protein sequence ID" value="KIG11882.1"/>
    <property type="molecule type" value="Genomic_DNA"/>
</dbReference>
<evidence type="ECO:0000259" key="3">
    <source>
        <dbReference type="Pfam" id="PF14319"/>
    </source>
</evidence>
<dbReference type="GO" id="GO:0006313">
    <property type="term" value="P:DNA transposition"/>
    <property type="evidence" value="ECO:0007669"/>
    <property type="project" value="InterPro"/>
</dbReference>
<accession>A0A0C2CVF8</accession>
<dbReference type="GO" id="GO:0004803">
    <property type="term" value="F:transposase activity"/>
    <property type="evidence" value="ECO:0007669"/>
    <property type="project" value="InterPro"/>
</dbReference>
<dbReference type="PANTHER" id="PTHR37023">
    <property type="entry name" value="TRANSPOSASE"/>
    <property type="match status" value="1"/>
</dbReference>
<proteinExistence type="predicted"/>
<organism evidence="4 5">
    <name type="scientific">Enhygromyxa salina</name>
    <dbReference type="NCBI Taxonomy" id="215803"/>
    <lineage>
        <taxon>Bacteria</taxon>
        <taxon>Pseudomonadati</taxon>
        <taxon>Myxococcota</taxon>
        <taxon>Polyangia</taxon>
        <taxon>Nannocystales</taxon>
        <taxon>Nannocystaceae</taxon>
        <taxon>Enhygromyxa</taxon>
    </lineage>
</organism>
<sequence length="510" mass="57272">MAAPSPCSTTLRRDGYERRRPDETLLYQLIEQHWPTFLERAEPSGGLPDFVVKEFEAYLRCGILEHGLAHFACRRCGESTVVAHSCKKRGFCPSCTGRRMADVAAHLVDEVFPEVPVRQWVCSLPWRLRYAMGYDRKLCADVLDASIVSLRRSLRRRAKAQLGLRSVEDARFGAVTFIQRGDSSLRLNVHFHCLVLDGVYVRDDEGELRFHSLGAPSHEEVNEVARWTHERLGRVLERHGRSFDELACDDAPDLLAQEQPALASCYGASVADRQLLGDAPGQRTRKLVHRVWEVAKPNEALAEVGGVNVHAGAAVPSRDRQRLERLCRYVARPPLAQDRLETTGDGRCRYNFRHAWKNGVHAVLLAPLDLIARLCALIPPPRFHMIRYHGVLAGHAKVRAEVVPGPVAVATEPTQTRLLFDGEPTQLEAIAKRATRHPWAWLLQRVFAVDIMTCPRCRGAMRLVKPMRLVKLANKPDEIARVLAELGLGPRPPPRPRPARAGQLELDFAS</sequence>
<evidence type="ECO:0000259" key="2">
    <source>
        <dbReference type="Pfam" id="PF04986"/>
    </source>
</evidence>
<reference evidence="4 5" key="1">
    <citation type="submission" date="2014-12" db="EMBL/GenBank/DDBJ databases">
        <title>Genome assembly of Enhygromyxa salina DSM 15201.</title>
        <authorList>
            <person name="Sharma G."/>
            <person name="Subramanian S."/>
        </authorList>
    </citation>
    <scope>NUCLEOTIDE SEQUENCE [LARGE SCALE GENOMIC DNA]</scope>
    <source>
        <strain evidence="4 5">DSM 15201</strain>
    </source>
</reference>
<evidence type="ECO:0000313" key="5">
    <source>
        <dbReference type="Proteomes" id="UP000031599"/>
    </source>
</evidence>
<dbReference type="InterPro" id="IPR026889">
    <property type="entry name" value="Zn_Tnp"/>
</dbReference>
<dbReference type="PANTHER" id="PTHR37023:SF1">
    <property type="entry name" value="ISSOD25 TRANSPOSASE TNPA_ISSOD25"/>
    <property type="match status" value="1"/>
</dbReference>
<protein>
    <submittedName>
        <fullName evidence="4">Uncharacterized protein</fullName>
    </submittedName>
</protein>
<dbReference type="GO" id="GO:0003677">
    <property type="term" value="F:DNA binding"/>
    <property type="evidence" value="ECO:0007669"/>
    <property type="project" value="InterPro"/>
</dbReference>
<dbReference type="InterPro" id="IPR007069">
    <property type="entry name" value="Transposase_32"/>
</dbReference>
<evidence type="ECO:0000256" key="1">
    <source>
        <dbReference type="SAM" id="MobiDB-lite"/>
    </source>
</evidence>